<dbReference type="EMBL" id="CP010429">
    <property type="protein sequence ID" value="AKD55961.1"/>
    <property type="molecule type" value="Genomic_DNA"/>
</dbReference>
<protein>
    <submittedName>
        <fullName evidence="1">Uncharacterized protein</fullName>
    </submittedName>
</protein>
<dbReference type="SUPFAM" id="SSF55008">
    <property type="entry name" value="HMA, heavy metal-associated domain"/>
    <property type="match status" value="1"/>
</dbReference>
<proteinExistence type="predicted"/>
<dbReference type="OrthoDB" id="1036397at2"/>
<dbReference type="GO" id="GO:0046872">
    <property type="term" value="F:metal ion binding"/>
    <property type="evidence" value="ECO:0007669"/>
    <property type="project" value="InterPro"/>
</dbReference>
<reference evidence="1 2" key="1">
    <citation type="journal article" date="2014" name="Curr. Microbiol.">
        <title>Spirosoma radiotolerans sp. nov., a gamma-radiation-resistant bacterium isolated from gamma ray-irradiated soil.</title>
        <authorList>
            <person name="Lee J.J."/>
            <person name="Srinivasan S."/>
            <person name="Lim S."/>
            <person name="Joe M."/>
            <person name="Im S."/>
            <person name="Bae S.I."/>
            <person name="Park K.R."/>
            <person name="Han J.H."/>
            <person name="Park S.H."/>
            <person name="Joo B.M."/>
            <person name="Park S.J."/>
            <person name="Kim M.K."/>
        </authorList>
    </citation>
    <scope>NUCLEOTIDE SEQUENCE [LARGE SCALE GENOMIC DNA]</scope>
    <source>
        <strain evidence="1 2">DG5A</strain>
    </source>
</reference>
<accession>A0A0E3V833</accession>
<dbReference type="KEGG" id="srd:SD10_14675"/>
<name>A0A0E3V833_9BACT</name>
<dbReference type="PATRIC" id="fig|1379870.5.peg.3191"/>
<dbReference type="AlphaFoldDB" id="A0A0E3V833"/>
<gene>
    <name evidence="1" type="ORF">SD10_14675</name>
</gene>
<dbReference type="STRING" id="1379870.SD10_14675"/>
<evidence type="ECO:0000313" key="1">
    <source>
        <dbReference type="EMBL" id="AKD55961.1"/>
    </source>
</evidence>
<evidence type="ECO:0000313" key="2">
    <source>
        <dbReference type="Proteomes" id="UP000033054"/>
    </source>
</evidence>
<sequence length="70" mass="7886">MTVLVFKTNMVCAGCKQTVTKALSRFGNAIRWTVDLDDCDKILRVETTRISPHAILQVMHEAGFMCEELV</sequence>
<dbReference type="Proteomes" id="UP000033054">
    <property type="component" value="Chromosome"/>
</dbReference>
<dbReference type="RefSeq" id="WP_046574635.1">
    <property type="nucleotide sequence ID" value="NZ_CP010429.1"/>
</dbReference>
<dbReference type="Gene3D" id="3.30.70.100">
    <property type="match status" value="1"/>
</dbReference>
<dbReference type="HOGENOM" id="CLU_134973_7_1_10"/>
<keyword evidence="2" id="KW-1185">Reference proteome</keyword>
<dbReference type="InterPro" id="IPR036163">
    <property type="entry name" value="HMA_dom_sf"/>
</dbReference>
<organism evidence="1 2">
    <name type="scientific">Spirosoma radiotolerans</name>
    <dbReference type="NCBI Taxonomy" id="1379870"/>
    <lineage>
        <taxon>Bacteria</taxon>
        <taxon>Pseudomonadati</taxon>
        <taxon>Bacteroidota</taxon>
        <taxon>Cytophagia</taxon>
        <taxon>Cytophagales</taxon>
        <taxon>Cytophagaceae</taxon>
        <taxon>Spirosoma</taxon>
    </lineage>
</organism>